<sequence length="37" mass="4130">MACNVHILQKKQPGTCVKRGLSWRIYGQEGANKTEPS</sequence>
<organism evidence="1">
    <name type="scientific">Arundo donax</name>
    <name type="common">Giant reed</name>
    <name type="synonym">Donax arundinaceus</name>
    <dbReference type="NCBI Taxonomy" id="35708"/>
    <lineage>
        <taxon>Eukaryota</taxon>
        <taxon>Viridiplantae</taxon>
        <taxon>Streptophyta</taxon>
        <taxon>Embryophyta</taxon>
        <taxon>Tracheophyta</taxon>
        <taxon>Spermatophyta</taxon>
        <taxon>Magnoliopsida</taxon>
        <taxon>Liliopsida</taxon>
        <taxon>Poales</taxon>
        <taxon>Poaceae</taxon>
        <taxon>PACMAD clade</taxon>
        <taxon>Arundinoideae</taxon>
        <taxon>Arundineae</taxon>
        <taxon>Arundo</taxon>
    </lineage>
</organism>
<name>A0A0A9HHX5_ARUDO</name>
<evidence type="ECO:0000313" key="1">
    <source>
        <dbReference type="EMBL" id="JAE35419.1"/>
    </source>
</evidence>
<proteinExistence type="predicted"/>
<reference evidence="1" key="1">
    <citation type="submission" date="2014-09" db="EMBL/GenBank/DDBJ databases">
        <authorList>
            <person name="Magalhaes I.L.F."/>
            <person name="Oliveira U."/>
            <person name="Santos F.R."/>
            <person name="Vidigal T.H.D.A."/>
            <person name="Brescovit A.D."/>
            <person name="Santos A.J."/>
        </authorList>
    </citation>
    <scope>NUCLEOTIDE SEQUENCE</scope>
    <source>
        <tissue evidence="1">Shoot tissue taken approximately 20 cm above the soil surface</tissue>
    </source>
</reference>
<dbReference type="AlphaFoldDB" id="A0A0A9HHX5"/>
<accession>A0A0A9HHX5</accession>
<reference evidence="1" key="2">
    <citation type="journal article" date="2015" name="Data Brief">
        <title>Shoot transcriptome of the giant reed, Arundo donax.</title>
        <authorList>
            <person name="Barrero R.A."/>
            <person name="Guerrero F.D."/>
            <person name="Moolhuijzen P."/>
            <person name="Goolsby J.A."/>
            <person name="Tidwell J."/>
            <person name="Bellgard S.E."/>
            <person name="Bellgard M.I."/>
        </authorList>
    </citation>
    <scope>NUCLEOTIDE SEQUENCE</scope>
    <source>
        <tissue evidence="1">Shoot tissue taken approximately 20 cm above the soil surface</tissue>
    </source>
</reference>
<protein>
    <submittedName>
        <fullName evidence="1">Uncharacterized protein</fullName>
    </submittedName>
</protein>
<dbReference type="EMBL" id="GBRH01162477">
    <property type="protein sequence ID" value="JAE35419.1"/>
    <property type="molecule type" value="Transcribed_RNA"/>
</dbReference>